<dbReference type="InterPro" id="IPR012223">
    <property type="entry name" value="TEII"/>
</dbReference>
<evidence type="ECO:0000313" key="3">
    <source>
        <dbReference type="EMBL" id="CAD8384199.1"/>
    </source>
</evidence>
<dbReference type="Pfam" id="PF00975">
    <property type="entry name" value="Thioesterase"/>
    <property type="match status" value="1"/>
</dbReference>
<dbReference type="GO" id="GO:0008610">
    <property type="term" value="P:lipid biosynthetic process"/>
    <property type="evidence" value="ECO:0007669"/>
    <property type="project" value="TreeGrafter"/>
</dbReference>
<gene>
    <name evidence="3" type="ORF">PBAH0796_LOCUS27887</name>
</gene>
<sequence length="212" mass="24661">MAAAPRPASAEELACELLGVLLKKMSDGVPYMVWGHSVGTWVAFEYLILCRKVGLPMPKAGFFMAFPAPHMPEKQRRWKKSSRLTDAKMKQEVINWDRTHFSGVGRVVFEAPLWKESFLPLFRGDFQLFDSYRFRHDGAPKFDFPIHAWHFPGDPYVSQDMIELWKEWTIDAFESRVVEGMGHTECFFMAHLRHRYFQMVTDLMKGYGCVDV</sequence>
<dbReference type="PANTHER" id="PTHR11487">
    <property type="entry name" value="THIOESTERASE"/>
    <property type="match status" value="1"/>
</dbReference>
<dbReference type="InterPro" id="IPR029058">
    <property type="entry name" value="AB_hydrolase_fold"/>
</dbReference>
<dbReference type="PANTHER" id="PTHR11487:SF0">
    <property type="entry name" value="S-ACYL FATTY ACID SYNTHASE THIOESTERASE, MEDIUM CHAIN"/>
    <property type="match status" value="1"/>
</dbReference>
<reference evidence="3" key="1">
    <citation type="submission" date="2021-01" db="EMBL/GenBank/DDBJ databases">
        <authorList>
            <person name="Corre E."/>
            <person name="Pelletier E."/>
            <person name="Niang G."/>
            <person name="Scheremetjew M."/>
            <person name="Finn R."/>
            <person name="Kale V."/>
            <person name="Holt S."/>
            <person name="Cochrane G."/>
            <person name="Meng A."/>
            <person name="Brown T."/>
            <person name="Cohen L."/>
        </authorList>
    </citation>
    <scope>NUCLEOTIDE SEQUENCE</scope>
    <source>
        <strain evidence="3">Pbaha01</strain>
    </source>
</reference>
<evidence type="ECO:0000256" key="1">
    <source>
        <dbReference type="ARBA" id="ARBA00007169"/>
    </source>
</evidence>
<dbReference type="EMBL" id="HBEG01045933">
    <property type="protein sequence ID" value="CAD8384199.1"/>
    <property type="molecule type" value="Transcribed_RNA"/>
</dbReference>
<comment type="similarity">
    <text evidence="1">Belongs to the thioesterase family.</text>
</comment>
<organism evidence="3">
    <name type="scientific">Pyrodinium bahamense</name>
    <dbReference type="NCBI Taxonomy" id="73915"/>
    <lineage>
        <taxon>Eukaryota</taxon>
        <taxon>Sar</taxon>
        <taxon>Alveolata</taxon>
        <taxon>Dinophyceae</taxon>
        <taxon>Gonyaulacales</taxon>
        <taxon>Pyrocystaceae</taxon>
        <taxon>Pyrodinium</taxon>
    </lineage>
</organism>
<dbReference type="InterPro" id="IPR001031">
    <property type="entry name" value="Thioesterase"/>
</dbReference>
<dbReference type="SUPFAM" id="SSF53474">
    <property type="entry name" value="alpha/beta-Hydrolases"/>
    <property type="match status" value="1"/>
</dbReference>
<accession>A0A7S0FV02</accession>
<evidence type="ECO:0000259" key="2">
    <source>
        <dbReference type="Pfam" id="PF00975"/>
    </source>
</evidence>
<protein>
    <recommendedName>
        <fullName evidence="2">Thioesterase domain-containing protein</fullName>
    </recommendedName>
</protein>
<dbReference type="Gene3D" id="3.40.50.1820">
    <property type="entry name" value="alpha/beta hydrolase"/>
    <property type="match status" value="1"/>
</dbReference>
<feature type="domain" description="Thioesterase" evidence="2">
    <location>
        <begin position="6"/>
        <end position="180"/>
    </location>
</feature>
<proteinExistence type="inferred from homology"/>
<name>A0A7S0FV02_9DINO</name>
<dbReference type="AlphaFoldDB" id="A0A7S0FV02"/>